<reference evidence="1" key="1">
    <citation type="submission" date="2023-03" db="EMBL/GenBank/DDBJ databases">
        <title>Massive genome expansion in bonnet fungi (Mycena s.s.) driven by repeated elements and novel gene families across ecological guilds.</title>
        <authorList>
            <consortium name="Lawrence Berkeley National Laboratory"/>
            <person name="Harder C.B."/>
            <person name="Miyauchi S."/>
            <person name="Viragh M."/>
            <person name="Kuo A."/>
            <person name="Thoen E."/>
            <person name="Andreopoulos B."/>
            <person name="Lu D."/>
            <person name="Skrede I."/>
            <person name="Drula E."/>
            <person name="Henrissat B."/>
            <person name="Morin E."/>
            <person name="Kohler A."/>
            <person name="Barry K."/>
            <person name="LaButti K."/>
            <person name="Morin E."/>
            <person name="Salamov A."/>
            <person name="Lipzen A."/>
            <person name="Mereny Z."/>
            <person name="Hegedus B."/>
            <person name="Baldrian P."/>
            <person name="Stursova M."/>
            <person name="Weitz H."/>
            <person name="Taylor A."/>
            <person name="Grigoriev I.V."/>
            <person name="Nagy L.G."/>
            <person name="Martin F."/>
            <person name="Kauserud H."/>
        </authorList>
    </citation>
    <scope>NUCLEOTIDE SEQUENCE</scope>
    <source>
        <strain evidence="1">CBHHK200</strain>
    </source>
</reference>
<evidence type="ECO:0000313" key="2">
    <source>
        <dbReference type="EMBL" id="KAJ7024356.1"/>
    </source>
</evidence>
<gene>
    <name evidence="2" type="ORF">C8F04DRAFT_1192479</name>
    <name evidence="1" type="ORF">C8F04DRAFT_1199680</name>
</gene>
<dbReference type="EMBL" id="JARJCM010000171">
    <property type="protein sequence ID" value="KAJ7024356.1"/>
    <property type="molecule type" value="Genomic_DNA"/>
</dbReference>
<dbReference type="Proteomes" id="UP001218188">
    <property type="component" value="Unassembled WGS sequence"/>
</dbReference>
<evidence type="ECO:0000313" key="3">
    <source>
        <dbReference type="Proteomes" id="UP001218188"/>
    </source>
</evidence>
<accession>A0AAD6RZD9</accession>
<dbReference type="EMBL" id="JARJCM010000369">
    <property type="protein sequence ID" value="KAJ7017954.1"/>
    <property type="molecule type" value="Genomic_DNA"/>
</dbReference>
<name>A0AAD6RZD9_9AGAR</name>
<protein>
    <submittedName>
        <fullName evidence="1">Uncharacterized protein</fullName>
    </submittedName>
</protein>
<dbReference type="AlphaFoldDB" id="A0AAD6RZD9"/>
<proteinExistence type="predicted"/>
<comment type="caution">
    <text evidence="1">The sequence shown here is derived from an EMBL/GenBank/DDBJ whole genome shotgun (WGS) entry which is preliminary data.</text>
</comment>
<keyword evidence="3" id="KW-1185">Reference proteome</keyword>
<evidence type="ECO:0000313" key="1">
    <source>
        <dbReference type="EMBL" id="KAJ7017954.1"/>
    </source>
</evidence>
<sequence length="233" mass="25720">MCATPAFRAHTLVVKKGEGGQSGEVHVGKSVRIEERANLSSMGVVTWVNAGVLKYRKHSNNFEGWDMDPEKSGGEKPGAWNGHMNQRATVGYQGLNPMGTGSRFLVSRQVREAIQAEWDKVLNPLFSMNQVVWIRWIETVANSSQLNDLSSDRSVELTRVNRESRWESGSEGSETSLSDCCPQVTSARALDVESENFHRSFETQVSIHEGPKSGDCFVTSSGGDCRQKLVGKK</sequence>
<organism evidence="1 3">
    <name type="scientific">Mycena alexandri</name>
    <dbReference type="NCBI Taxonomy" id="1745969"/>
    <lineage>
        <taxon>Eukaryota</taxon>
        <taxon>Fungi</taxon>
        <taxon>Dikarya</taxon>
        <taxon>Basidiomycota</taxon>
        <taxon>Agaricomycotina</taxon>
        <taxon>Agaricomycetes</taxon>
        <taxon>Agaricomycetidae</taxon>
        <taxon>Agaricales</taxon>
        <taxon>Marasmiineae</taxon>
        <taxon>Mycenaceae</taxon>
        <taxon>Mycena</taxon>
    </lineage>
</organism>